<name>A0A286GSP3_9PROT</name>
<comment type="subcellular location">
    <subcellularLocation>
        <location evidence="1">Cell membrane</location>
        <topology evidence="1">Multi-pass membrane protein</topology>
    </subcellularLocation>
</comment>
<evidence type="ECO:0000256" key="3">
    <source>
        <dbReference type="ARBA" id="ARBA00022475"/>
    </source>
</evidence>
<reference evidence="8 9" key="1">
    <citation type="submission" date="2017-09" db="EMBL/GenBank/DDBJ databases">
        <authorList>
            <person name="Ehlers B."/>
            <person name="Leendertz F.H."/>
        </authorList>
    </citation>
    <scope>NUCLEOTIDE SEQUENCE [LARGE SCALE GENOMIC DNA]</scope>
    <source>
        <strain evidence="8 9">USBA 140</strain>
    </source>
</reference>
<dbReference type="GO" id="GO:0009055">
    <property type="term" value="F:electron transfer activity"/>
    <property type="evidence" value="ECO:0007669"/>
    <property type="project" value="TreeGrafter"/>
</dbReference>
<feature type="transmembrane region" description="Helical" evidence="7">
    <location>
        <begin position="156"/>
        <end position="177"/>
    </location>
</feature>
<feature type="transmembrane region" description="Helical" evidence="7">
    <location>
        <begin position="12"/>
        <end position="41"/>
    </location>
</feature>
<gene>
    <name evidence="8" type="ORF">SAMN05421508_107251</name>
</gene>
<feature type="transmembrane region" description="Helical" evidence="7">
    <location>
        <begin position="197"/>
        <end position="218"/>
    </location>
</feature>
<dbReference type="Proteomes" id="UP000219621">
    <property type="component" value="Unassembled WGS sequence"/>
</dbReference>
<comment type="similarity">
    <text evidence="2">Belongs to the cytochrome ubiquinol oxidase subunit 2 family.</text>
</comment>
<evidence type="ECO:0000313" key="8">
    <source>
        <dbReference type="EMBL" id="SOD98216.1"/>
    </source>
</evidence>
<dbReference type="GO" id="GO:0005886">
    <property type="term" value="C:plasma membrane"/>
    <property type="evidence" value="ECO:0007669"/>
    <property type="project" value="UniProtKB-SubCell"/>
</dbReference>
<evidence type="ECO:0000256" key="6">
    <source>
        <dbReference type="ARBA" id="ARBA00023136"/>
    </source>
</evidence>
<dbReference type="RefSeq" id="WP_245913508.1">
    <property type="nucleotide sequence ID" value="NZ_OCNJ01000007.1"/>
</dbReference>
<dbReference type="PANTHER" id="PTHR43141:SF4">
    <property type="entry name" value="CYTOCHROME BD2 SUBUNIT II"/>
    <property type="match status" value="1"/>
</dbReference>
<dbReference type="InterPro" id="IPR003317">
    <property type="entry name" value="Cyt-d_oxidase_su2"/>
</dbReference>
<proteinExistence type="inferred from homology"/>
<keyword evidence="4 7" id="KW-0812">Transmembrane</keyword>
<organism evidence="8 9">
    <name type="scientific">Caenispirillum bisanense</name>
    <dbReference type="NCBI Taxonomy" id="414052"/>
    <lineage>
        <taxon>Bacteria</taxon>
        <taxon>Pseudomonadati</taxon>
        <taxon>Pseudomonadota</taxon>
        <taxon>Alphaproteobacteria</taxon>
        <taxon>Rhodospirillales</taxon>
        <taxon>Novispirillaceae</taxon>
        <taxon>Caenispirillum</taxon>
    </lineage>
</organism>
<keyword evidence="5 7" id="KW-1133">Transmembrane helix</keyword>
<dbReference type="Pfam" id="PF02322">
    <property type="entry name" value="Cyt_bd_oxida_II"/>
    <property type="match status" value="1"/>
</dbReference>
<protein>
    <submittedName>
        <fullName evidence="8">Cytochrome bd-I ubiquinol oxidase subunit 2 apoprotein</fullName>
    </submittedName>
</protein>
<dbReference type="EMBL" id="OCNJ01000007">
    <property type="protein sequence ID" value="SOD98216.1"/>
    <property type="molecule type" value="Genomic_DNA"/>
</dbReference>
<feature type="transmembrane region" description="Helical" evidence="7">
    <location>
        <begin position="86"/>
        <end position="104"/>
    </location>
</feature>
<evidence type="ECO:0000256" key="7">
    <source>
        <dbReference type="SAM" id="Phobius"/>
    </source>
</evidence>
<accession>A0A286GSP3</accession>
<dbReference type="GO" id="GO:0070069">
    <property type="term" value="C:cytochrome complex"/>
    <property type="evidence" value="ECO:0007669"/>
    <property type="project" value="TreeGrafter"/>
</dbReference>
<feature type="transmembrane region" description="Helical" evidence="7">
    <location>
        <begin position="116"/>
        <end position="136"/>
    </location>
</feature>
<keyword evidence="6 7" id="KW-0472">Membrane</keyword>
<evidence type="ECO:0000256" key="2">
    <source>
        <dbReference type="ARBA" id="ARBA00007543"/>
    </source>
</evidence>
<feature type="transmembrane region" description="Helical" evidence="7">
    <location>
        <begin position="263"/>
        <end position="284"/>
    </location>
</feature>
<keyword evidence="3" id="KW-1003">Cell membrane</keyword>
<evidence type="ECO:0000313" key="9">
    <source>
        <dbReference type="Proteomes" id="UP000219621"/>
    </source>
</evidence>
<evidence type="ECO:0000256" key="5">
    <source>
        <dbReference type="ARBA" id="ARBA00022989"/>
    </source>
</evidence>
<dbReference type="GO" id="GO:0016682">
    <property type="term" value="F:oxidoreductase activity, acting on diphenols and related substances as donors, oxygen as acceptor"/>
    <property type="evidence" value="ECO:0007669"/>
    <property type="project" value="TreeGrafter"/>
</dbReference>
<feature type="transmembrane region" description="Helical" evidence="7">
    <location>
        <begin position="304"/>
        <end position="327"/>
    </location>
</feature>
<dbReference type="AlphaFoldDB" id="A0A286GSP3"/>
<keyword evidence="9" id="KW-1185">Reference proteome</keyword>
<sequence>MEMPTAVDLTLIAAAILALGVFMYVLLDGFDLGVGLLYPLAPSEHSRDLMMDSVAPVWDGNETWLVLGGTALLAAFPLAYAVLLPAFYIPLMLMLIGLIFRGVCFEFRAQGGPSKGWWSVGFFAGSLLATFAQGLVLGTFVQGVEVEGRQFAGDPLAWVSPFSFLCAAGLICGYALLGAGWTILKTEGITRDWAWELVAPLTVMVVAAAVGVSVWTPFLHEWIVQRWFEWPRILFVAPAPVIGALLAGLLLRVSRTHDDRVPFFATVGLFLSSYYGLGVTLWPYVIPPDITIYDAASAPSAQGFVLVGLGILVPITIGYTVYSYWVFRGKVTGDAHY</sequence>
<evidence type="ECO:0000256" key="4">
    <source>
        <dbReference type="ARBA" id="ARBA00022692"/>
    </source>
</evidence>
<feature type="transmembrane region" description="Helical" evidence="7">
    <location>
        <begin position="230"/>
        <end position="251"/>
    </location>
</feature>
<dbReference type="PANTHER" id="PTHR43141">
    <property type="entry name" value="CYTOCHROME BD2 SUBUNIT II"/>
    <property type="match status" value="1"/>
</dbReference>
<evidence type="ECO:0000256" key="1">
    <source>
        <dbReference type="ARBA" id="ARBA00004651"/>
    </source>
</evidence>
<dbReference type="GO" id="GO:0019646">
    <property type="term" value="P:aerobic electron transport chain"/>
    <property type="evidence" value="ECO:0007669"/>
    <property type="project" value="TreeGrafter"/>
</dbReference>